<dbReference type="AlphaFoldDB" id="A0A517YD50"/>
<dbReference type="RefSeq" id="WP_145089692.1">
    <property type="nucleotide sequence ID" value="NZ_CP036274.1"/>
</dbReference>
<keyword evidence="2" id="KW-1185">Reference proteome</keyword>
<evidence type="ECO:0000313" key="1">
    <source>
        <dbReference type="EMBL" id="QDU28052.1"/>
    </source>
</evidence>
<protein>
    <submittedName>
        <fullName evidence="1">Uncharacterized protein</fullName>
    </submittedName>
</protein>
<dbReference type="KEGG" id="aagg:ETAA8_31440"/>
<proteinExistence type="predicted"/>
<evidence type="ECO:0000313" key="2">
    <source>
        <dbReference type="Proteomes" id="UP000315017"/>
    </source>
</evidence>
<reference evidence="1 2" key="1">
    <citation type="submission" date="2019-02" db="EMBL/GenBank/DDBJ databases">
        <title>Deep-cultivation of Planctomycetes and their phenomic and genomic characterization uncovers novel biology.</title>
        <authorList>
            <person name="Wiegand S."/>
            <person name="Jogler M."/>
            <person name="Boedeker C."/>
            <person name="Pinto D."/>
            <person name="Vollmers J."/>
            <person name="Rivas-Marin E."/>
            <person name="Kohn T."/>
            <person name="Peeters S.H."/>
            <person name="Heuer A."/>
            <person name="Rast P."/>
            <person name="Oberbeckmann S."/>
            <person name="Bunk B."/>
            <person name="Jeske O."/>
            <person name="Meyerdierks A."/>
            <person name="Storesund J.E."/>
            <person name="Kallscheuer N."/>
            <person name="Luecker S."/>
            <person name="Lage O.M."/>
            <person name="Pohl T."/>
            <person name="Merkel B.J."/>
            <person name="Hornburger P."/>
            <person name="Mueller R.-W."/>
            <person name="Bruemmer F."/>
            <person name="Labrenz M."/>
            <person name="Spormann A.M."/>
            <person name="Op den Camp H."/>
            <person name="Overmann J."/>
            <person name="Amann R."/>
            <person name="Jetten M.S.M."/>
            <person name="Mascher T."/>
            <person name="Medema M.H."/>
            <person name="Devos D.P."/>
            <person name="Kaster A.-K."/>
            <person name="Ovreas L."/>
            <person name="Rohde M."/>
            <person name="Galperin M.Y."/>
            <person name="Jogler C."/>
        </authorList>
    </citation>
    <scope>NUCLEOTIDE SEQUENCE [LARGE SCALE GENOMIC DNA]</scope>
    <source>
        <strain evidence="1 2">ETA_A8</strain>
    </source>
</reference>
<name>A0A517YD50_9BACT</name>
<gene>
    <name evidence="1" type="ORF">ETAA8_31440</name>
</gene>
<dbReference type="EMBL" id="CP036274">
    <property type="protein sequence ID" value="QDU28052.1"/>
    <property type="molecule type" value="Genomic_DNA"/>
</dbReference>
<organism evidence="1 2">
    <name type="scientific">Anatilimnocola aggregata</name>
    <dbReference type="NCBI Taxonomy" id="2528021"/>
    <lineage>
        <taxon>Bacteria</taxon>
        <taxon>Pseudomonadati</taxon>
        <taxon>Planctomycetota</taxon>
        <taxon>Planctomycetia</taxon>
        <taxon>Pirellulales</taxon>
        <taxon>Pirellulaceae</taxon>
        <taxon>Anatilimnocola</taxon>
    </lineage>
</organism>
<dbReference type="OrthoDB" id="288758at2"/>
<dbReference type="Proteomes" id="UP000315017">
    <property type="component" value="Chromosome"/>
</dbReference>
<sequence>MTSTSPTTWELARRLIALEAPRDAGPDASDSQAGRVCEKLRQPLARFAGVAGYRSLISRAVAMAKAKAPLLEPLQVQPDGSLQGFHGVEQSDGELGTVVVVYLLSLLVEFIGTPLTISLVRDAWPDASLDELEWGAEEKS</sequence>
<accession>A0A517YD50</accession>